<dbReference type="GO" id="GO:0005829">
    <property type="term" value="C:cytosol"/>
    <property type="evidence" value="ECO:0007669"/>
    <property type="project" value="TreeGrafter"/>
</dbReference>
<accession>A0A5J4NE57</accession>
<sequence>TLVSAAPVAVGWGKKETQFHGSLGKEAALSKPEPASVVDCAPTDEQYELAWRDDGQYFVVSWSDSTVQHRRRFRVFTDSGELFSTSDTLNHWEPGLCWRPRIQLITAIQRRPKRGLDVIFFEINAERHGEFQLLDESIESMFRVHNMAFDEHGDVLAVLCTSTVEQPHTCLSFSLIHLFSTEVRLLTCSNYHWSVKRELLVDHTSTSLDDDLLPGCPVTFTWAVGAPRSGVFALHVANATRVKDRPDLTGTVIRCWSFSAAYDRNECMAIESCSRLHEEFRSPGFVASIDGEHIQLTAMAHSIIPPPMCASRLTFKQPTGFPNLFSKIAAVSFPGPWVVQRESNVVTILVQLESADFPARLFAVGLQCGTPGPQRNERFDCANDVLMEAEWITGAQNVIPWPRYVHAINLLDTTCPRENHRVNEILSRWSHVPVCGGKELSHFCWLSCSQFVFVACAGQLVGLVNWDLSDLSTTRVSWLLAVGSSISKPSTDHSNPRDSSLRICGLCLSIDEHRLCVQLTNGCVVIYSIEKLIVSQECHIVPSVEIEDNKPVFHELSSYTADCILRFPLACEQLVAVTFTTVTPRRSATTVSTKTTQLSTICTPTRSFLLGLHQPSHRLYGICIPVSSELVQTPTLVRQSKPAALLIELCSSILVLPNYLLVTSMRKLLVCVPTQFDATVCANVEVCMTELTSRLTIPSELLNSAQSISRIPQQQQAQSWYNDYLHPIETGTVLVSADPVDSKVVLQAARGNLEQVHPRALVLSHLANLLDNLKYAEALVFMRRHRVNFNLLHDHSPVLFRQNLNNLLEQVECTDLLTLFVSELVEDDVCKAMYGTFYGSPVAQLYRGGLSERNVYRLGPTQTTSKVNSVCDALLSEMANDRRYILTILTCYAKKRPSELHNALLLLEKFRADGDMTCWESGVRHLQYFATPPELYRVALGTYDLDLAQVMAQRTQLDPKEYLANLNELRAITDGDQMELRLAYQRFKIDDQLARYSEAIKQLKAAGKFCGSVFEV</sequence>
<evidence type="ECO:0000259" key="2">
    <source>
        <dbReference type="Pfam" id="PF23925"/>
    </source>
</evidence>
<reference evidence="3 4" key="1">
    <citation type="journal article" date="2019" name="Gigascience">
        <title>Whole-genome sequence of the oriental lung fluke Paragonimus westermani.</title>
        <authorList>
            <person name="Oey H."/>
            <person name="Zakrzewski M."/>
            <person name="Narain K."/>
            <person name="Devi K.R."/>
            <person name="Agatsuma T."/>
            <person name="Nawaratna S."/>
            <person name="Gobert G.N."/>
            <person name="Jones M.K."/>
            <person name="Ragan M.A."/>
            <person name="McManus D.P."/>
            <person name="Krause L."/>
        </authorList>
    </citation>
    <scope>NUCLEOTIDE SEQUENCE [LARGE SCALE GENOMIC DNA]</scope>
    <source>
        <strain evidence="3 4">IND2009</strain>
    </source>
</reference>
<dbReference type="PANTHER" id="PTHR12747">
    <property type="entry name" value="ELONGATOR COMPLEX PROTEIN 1"/>
    <property type="match status" value="1"/>
</dbReference>
<dbReference type="AlphaFoldDB" id="A0A5J4NE57"/>
<dbReference type="Pfam" id="PF23925">
    <property type="entry name" value="A-sol_ELP1"/>
    <property type="match status" value="1"/>
</dbReference>
<dbReference type="Pfam" id="PF04762">
    <property type="entry name" value="Beta-prop_ELP1_1st"/>
    <property type="match status" value="1"/>
</dbReference>
<dbReference type="UniPathway" id="UPA00988"/>
<dbReference type="GO" id="GO:0000049">
    <property type="term" value="F:tRNA binding"/>
    <property type="evidence" value="ECO:0007669"/>
    <property type="project" value="TreeGrafter"/>
</dbReference>
<comment type="caution">
    <text evidence="3">The sequence shown here is derived from an EMBL/GenBank/DDBJ whole genome shotgun (WGS) entry which is preliminary data.</text>
</comment>
<organism evidence="3 4">
    <name type="scientific">Paragonimus westermani</name>
    <dbReference type="NCBI Taxonomy" id="34504"/>
    <lineage>
        <taxon>Eukaryota</taxon>
        <taxon>Metazoa</taxon>
        <taxon>Spiralia</taxon>
        <taxon>Lophotrochozoa</taxon>
        <taxon>Platyhelminthes</taxon>
        <taxon>Trematoda</taxon>
        <taxon>Digenea</taxon>
        <taxon>Plagiorchiida</taxon>
        <taxon>Troglotremata</taxon>
        <taxon>Troglotrematidae</taxon>
        <taxon>Paragonimus</taxon>
    </lineage>
</organism>
<name>A0A5J4NE57_9TREM</name>
<dbReference type="PANTHER" id="PTHR12747:SF0">
    <property type="entry name" value="ELONGATOR COMPLEX PROTEIN 1"/>
    <property type="match status" value="1"/>
</dbReference>
<feature type="non-terminal residue" evidence="3">
    <location>
        <position position="1"/>
    </location>
</feature>
<dbReference type="Proteomes" id="UP000324629">
    <property type="component" value="Unassembled WGS sequence"/>
</dbReference>
<dbReference type="InterPro" id="IPR056167">
    <property type="entry name" value="A-sol_ELP1"/>
</dbReference>
<evidence type="ECO:0000313" key="4">
    <source>
        <dbReference type="Proteomes" id="UP000324629"/>
    </source>
</evidence>
<feature type="domain" description="ELP1 first N-terminal beta-propeller" evidence="1">
    <location>
        <begin position="7"/>
        <end position="205"/>
    </location>
</feature>
<dbReference type="GO" id="GO:0002926">
    <property type="term" value="P:tRNA wobble base 5-methoxycarbonylmethyl-2-thiouridinylation"/>
    <property type="evidence" value="ECO:0007669"/>
    <property type="project" value="TreeGrafter"/>
</dbReference>
<evidence type="ECO:0000313" key="3">
    <source>
        <dbReference type="EMBL" id="KAA3673921.1"/>
    </source>
</evidence>
<keyword evidence="4" id="KW-1185">Reference proteome</keyword>
<dbReference type="EMBL" id="QNGE01003537">
    <property type="protein sequence ID" value="KAA3673921.1"/>
    <property type="molecule type" value="Genomic_DNA"/>
</dbReference>
<evidence type="ECO:0000259" key="1">
    <source>
        <dbReference type="Pfam" id="PF04762"/>
    </source>
</evidence>
<dbReference type="InterPro" id="IPR056164">
    <property type="entry name" value="Beta-prop_ELP1_1st"/>
</dbReference>
<dbReference type="GO" id="GO:0033588">
    <property type="term" value="C:elongator holoenzyme complex"/>
    <property type="evidence" value="ECO:0007669"/>
    <property type="project" value="InterPro"/>
</dbReference>
<gene>
    <name evidence="3" type="ORF">DEA37_0007483</name>
</gene>
<proteinExistence type="predicted"/>
<dbReference type="InterPro" id="IPR006849">
    <property type="entry name" value="Elp1"/>
</dbReference>
<protein>
    <submittedName>
        <fullName evidence="3">Elongator complex protein 1</fullName>
    </submittedName>
</protein>
<feature type="domain" description="ELP1 alpha-solenoid" evidence="2">
    <location>
        <begin position="759"/>
        <end position="969"/>
    </location>
</feature>